<dbReference type="AlphaFoldDB" id="A0A562PIJ8"/>
<dbReference type="EMBL" id="VLKW01000009">
    <property type="protein sequence ID" value="TWI44264.1"/>
    <property type="molecule type" value="Genomic_DNA"/>
</dbReference>
<dbReference type="Proteomes" id="UP000315112">
    <property type="component" value="Unassembled WGS sequence"/>
</dbReference>
<dbReference type="RefSeq" id="WP_145878786.1">
    <property type="nucleotide sequence ID" value="NZ_CP046904.1"/>
</dbReference>
<protein>
    <submittedName>
        <fullName evidence="1">DUF2138 family protein</fullName>
    </submittedName>
    <submittedName>
        <fullName evidence="2">Uncharacterized protein YfaA (DUF2138 family)</fullName>
    </submittedName>
</protein>
<dbReference type="OrthoDB" id="6978897at2"/>
<gene>
    <name evidence="1" type="ORF">GO485_24270</name>
    <name evidence="2" type="ORF">IP92_04209</name>
</gene>
<dbReference type="Proteomes" id="UP000437862">
    <property type="component" value="Chromosome"/>
</dbReference>
<organism evidence="2 3">
    <name type="scientific">Pseudoduganella flava</name>
    <dbReference type="NCBI Taxonomy" id="871742"/>
    <lineage>
        <taxon>Bacteria</taxon>
        <taxon>Pseudomonadati</taxon>
        <taxon>Pseudomonadota</taxon>
        <taxon>Betaproteobacteria</taxon>
        <taxon>Burkholderiales</taxon>
        <taxon>Oxalobacteraceae</taxon>
        <taxon>Telluria group</taxon>
        <taxon>Pseudoduganella</taxon>
    </lineage>
</organism>
<dbReference type="InterPro" id="IPR018671">
    <property type="entry name" value="DUF2138"/>
</dbReference>
<evidence type="ECO:0000313" key="2">
    <source>
        <dbReference type="EMBL" id="TWI44264.1"/>
    </source>
</evidence>
<dbReference type="NCBIfam" id="NF008500">
    <property type="entry name" value="PRK11410.1"/>
    <property type="match status" value="1"/>
</dbReference>
<dbReference type="EMBL" id="CP046904">
    <property type="protein sequence ID" value="QGZ41861.1"/>
    <property type="molecule type" value="Genomic_DNA"/>
</dbReference>
<dbReference type="Pfam" id="PF09909">
    <property type="entry name" value="DUF2138"/>
    <property type="match status" value="1"/>
</dbReference>
<accession>A0A562PIJ8</accession>
<evidence type="ECO:0000313" key="4">
    <source>
        <dbReference type="Proteomes" id="UP000437862"/>
    </source>
</evidence>
<evidence type="ECO:0000313" key="1">
    <source>
        <dbReference type="EMBL" id="QGZ41861.1"/>
    </source>
</evidence>
<reference evidence="2 3" key="1">
    <citation type="journal article" date="2015" name="Stand. Genomic Sci.">
        <title>Genomic Encyclopedia of Bacterial and Archaeal Type Strains, Phase III: the genomes of soil and plant-associated and newly described type strains.</title>
        <authorList>
            <person name="Whitman W.B."/>
            <person name="Woyke T."/>
            <person name="Klenk H.P."/>
            <person name="Zhou Y."/>
            <person name="Lilburn T.G."/>
            <person name="Beck B.J."/>
            <person name="De Vos P."/>
            <person name="Vandamme P."/>
            <person name="Eisen J.A."/>
            <person name="Garrity G."/>
            <person name="Hugenholtz P."/>
            <person name="Kyrpides N.C."/>
        </authorList>
    </citation>
    <scope>NUCLEOTIDE SEQUENCE [LARGE SCALE GENOMIC DNA]</scope>
    <source>
        <strain evidence="2 3">CGMCC 1.10685</strain>
    </source>
</reference>
<reference evidence="1 4" key="3">
    <citation type="submission" date="2019-12" db="EMBL/GenBank/DDBJ databases">
        <title>Draft Genome Sequences of Six Type Strains of the Genus Massilia.</title>
        <authorList>
            <person name="Miess H."/>
            <person name="Frediansyah A."/>
            <person name="Goeker M."/>
            <person name="Gross H."/>
        </authorList>
    </citation>
    <scope>NUCLEOTIDE SEQUENCE [LARGE SCALE GENOMIC DNA]</scope>
    <source>
        <strain evidence="1 4">DSM 26639</strain>
    </source>
</reference>
<sequence length="529" mass="56793">MEKKTLIKAGAGIAVVAAALVAYRTFGWGHWMGAANNLRLDLSSPDALIVTKSLSTLPRDLLTIPLARDVLREDFLFYYEQNEDRLGLKGSLRRIAYEHELGWGDQLIRMVLDQPADVALWRDADGSLKHFAIAVSRSQLTRLIEEAGKVALKDAQMRLAGTLAVDGADVSVFALEYAYARTLLFAARGDRLVILSDPGMLLGGSDGTKIDDKAEKVVADLLTKDAARQHRFHDQFHLGRDAVGGHSIAVKADFLSFGYQPFFGGVQALRFDFSKGAWRSQALLDGAKLGKGAYDASALWAVLPHNPSACFVVPADWTAMQPVLKRIDAKTSLQPLAAQMSGPAAACWYGDSRLHTPVFVATRAPAAANADALLGDLFTATVGGRGDAPRATKAGDATRWQRTIATSQGDAAPTLAAAGNLVVYSADGQLVDRVLAVRRKQAPAVADRLTDAAHTVGVIAPASLAQLIETEAFGSLPPNQEPVLRAAADAHLVPRLNALKKYPPYRMVLKGQPASGIAWAPLEWQPLSR</sequence>
<reference evidence="2" key="2">
    <citation type="submission" date="2019-07" db="EMBL/GenBank/DDBJ databases">
        <authorList>
            <person name="Whitman W."/>
            <person name="Huntemann M."/>
            <person name="Clum A."/>
            <person name="Pillay M."/>
            <person name="Palaniappan K."/>
            <person name="Varghese N."/>
            <person name="Mikhailova N."/>
            <person name="Stamatis D."/>
            <person name="Reddy T."/>
            <person name="Daum C."/>
            <person name="Shapiro N."/>
            <person name="Ivanova N."/>
            <person name="Kyrpides N."/>
            <person name="Woyke T."/>
        </authorList>
    </citation>
    <scope>NUCLEOTIDE SEQUENCE</scope>
    <source>
        <strain evidence="2">CGMCC 1.10685</strain>
    </source>
</reference>
<proteinExistence type="predicted"/>
<name>A0A562PIJ8_9BURK</name>
<keyword evidence="4" id="KW-1185">Reference proteome</keyword>
<evidence type="ECO:0000313" key="3">
    <source>
        <dbReference type="Proteomes" id="UP000315112"/>
    </source>
</evidence>